<gene>
    <name evidence="1" type="ORF">PL9214670129</name>
</gene>
<proteinExistence type="predicted"/>
<accession>A0A1J1LSX6</accession>
<evidence type="ECO:0000313" key="1">
    <source>
        <dbReference type="EMBL" id="CUR35503.1"/>
    </source>
</evidence>
<sequence>MITVTVSHNAANVVGSLSQRAIKTLQQAEFSVVRQEASYGFTGSLTIPLFPQIGLTWKGVKNCLEMAGYQVNIIC</sequence>
<dbReference type="AlphaFoldDB" id="A0A1J1LSX6"/>
<name>A0A1J1LSX6_9CYAN</name>
<keyword evidence="2" id="KW-1185">Reference proteome</keyword>
<dbReference type="OrthoDB" id="462978at2"/>
<evidence type="ECO:0000313" key="2">
    <source>
        <dbReference type="Proteomes" id="UP000184315"/>
    </source>
</evidence>
<dbReference type="STRING" id="671072.PL9214670129"/>
<organism evidence="1 2">
    <name type="scientific">Planktothrix tepida PCC 9214</name>
    <dbReference type="NCBI Taxonomy" id="671072"/>
    <lineage>
        <taxon>Bacteria</taxon>
        <taxon>Bacillati</taxon>
        <taxon>Cyanobacteriota</taxon>
        <taxon>Cyanophyceae</taxon>
        <taxon>Oscillatoriophycideae</taxon>
        <taxon>Oscillatoriales</taxon>
        <taxon>Microcoleaceae</taxon>
        <taxon>Planktothrix</taxon>
    </lineage>
</organism>
<dbReference type="Proteomes" id="UP000184315">
    <property type="component" value="Unassembled WGS sequence"/>
</dbReference>
<reference evidence="2" key="1">
    <citation type="submission" date="2015-10" db="EMBL/GenBank/DDBJ databases">
        <authorList>
            <person name="Regsiter A."/>
            <person name="william w."/>
        </authorList>
    </citation>
    <scope>NUCLEOTIDE SEQUENCE [LARGE SCALE GENOMIC DNA]</scope>
</reference>
<protein>
    <submittedName>
        <fullName evidence="1">Uncharacterized protein</fullName>
    </submittedName>
</protein>
<dbReference type="RefSeq" id="WP_072722465.1">
    <property type="nucleotide sequence ID" value="NZ_LN889815.1"/>
</dbReference>
<dbReference type="EMBL" id="CZDF01000174">
    <property type="protein sequence ID" value="CUR35503.1"/>
    <property type="molecule type" value="Genomic_DNA"/>
</dbReference>